<dbReference type="InterPro" id="IPR035400">
    <property type="entry name" value="Urocanase_N"/>
</dbReference>
<dbReference type="PANTHER" id="PTHR12216:SF4">
    <property type="entry name" value="UROCANATE HYDRATASE"/>
    <property type="match status" value="1"/>
</dbReference>
<dbReference type="GO" id="GO:0016153">
    <property type="term" value="F:urocanate hydratase activity"/>
    <property type="evidence" value="ECO:0007669"/>
    <property type="project" value="UniProtKB-UniRule"/>
</dbReference>
<dbReference type="EC" id="4.2.1.49" evidence="7"/>
<name>A0ABD5RXI0_9EURY</name>
<dbReference type="NCBIfam" id="TIGR01228">
    <property type="entry name" value="hutU"/>
    <property type="match status" value="1"/>
</dbReference>
<dbReference type="GO" id="GO:0006548">
    <property type="term" value="P:L-histidine catabolic process"/>
    <property type="evidence" value="ECO:0007669"/>
    <property type="project" value="UniProtKB-UniRule"/>
</dbReference>
<evidence type="ECO:0000313" key="12">
    <source>
        <dbReference type="EMBL" id="MFC6724011.1"/>
    </source>
</evidence>
<keyword evidence="13" id="KW-1185">Reference proteome</keyword>
<accession>A0ABD5RXI0</accession>
<feature type="binding site" evidence="7">
    <location>
        <position position="507"/>
    </location>
    <ligand>
        <name>NAD(+)</name>
        <dbReference type="ChEBI" id="CHEBI:57540"/>
    </ligand>
</feature>
<comment type="similarity">
    <text evidence="2 7">Belongs to the urocanase family.</text>
</comment>
<feature type="domain" description="Urocanase N-terminal" evidence="10">
    <location>
        <begin position="20"/>
        <end position="143"/>
    </location>
</feature>
<dbReference type="InterPro" id="IPR055351">
    <property type="entry name" value="Urocanase"/>
</dbReference>
<feature type="binding site" evidence="7">
    <location>
        <position position="329"/>
    </location>
    <ligand>
        <name>NAD(+)</name>
        <dbReference type="ChEBI" id="CHEBI:57540"/>
    </ligand>
</feature>
<keyword evidence="4 7" id="KW-0520">NAD</keyword>
<feature type="binding site" evidence="7">
    <location>
        <position position="203"/>
    </location>
    <ligand>
        <name>NAD(+)</name>
        <dbReference type="ChEBI" id="CHEBI:57540"/>
    </ligand>
</feature>
<evidence type="ECO:0000256" key="5">
    <source>
        <dbReference type="ARBA" id="ARBA00023239"/>
    </source>
</evidence>
<feature type="domain" description="Urocanase Rossmann-like" evidence="9">
    <location>
        <begin position="147"/>
        <end position="356"/>
    </location>
</feature>
<dbReference type="PANTHER" id="PTHR12216">
    <property type="entry name" value="UROCANATE HYDRATASE"/>
    <property type="match status" value="1"/>
</dbReference>
<sequence length="598" mass="64646">MPQSNIVGEPSDVWEEYRGASTGTDIECEGWRQEAALRLLNNNLDPEVAERPEDLVVYGGVGRAARNWDAYETIVEELRDLPDDETLVVQSGKPVGRLRTHERSPRVLIANTNLVSKWDTWEHFRELEAAGEMMMGNYTAGSWGYIGSQGVLQGTYETLASVARERFDGDLHGRTVVTAGLGGMGGNQPLATTMNGGVCVVAEVSEARIDRRIDEGYCDERADSVSEALDRAREAAEAGEAVGIGVPTNAVTLLETMLERGFVPDVLTDMTAAHDEITGYYPSGYTVEEADELREDDPETYLEESLDTMERHVEAMLDLQDAGAVAFTYGNGIRGQVADRRGFEEAHDLPGFAPEYVRPLFCEGRGPFRWIALSGDPEDIYRTDEVVTDLFPDDESLTRWIDLAQDHVRFQGLPARVCWLGYQADESGLSERARFALRVNDLVREGEISAPVVVTRDQLDGGSIANPNEATEAMKDGTDAVADWPILNALLNCAAGADIVSVHSSAGAVGEVTSTNNHVVLDGSELAAEKAKRVFDVDPASAVMRHADAGYDDALAEAARSDIPVPMAESVDAEGSAPDGTAGETDDARPDGTSPGGE</sequence>
<evidence type="ECO:0000259" key="11">
    <source>
        <dbReference type="Pfam" id="PF17392"/>
    </source>
</evidence>
<dbReference type="InterPro" id="IPR023637">
    <property type="entry name" value="Urocanase-like"/>
</dbReference>
<evidence type="ECO:0000259" key="9">
    <source>
        <dbReference type="Pfam" id="PF01175"/>
    </source>
</evidence>
<feature type="binding site" evidence="7">
    <location>
        <begin position="59"/>
        <end position="60"/>
    </location>
    <ligand>
        <name>NAD(+)</name>
        <dbReference type="ChEBI" id="CHEBI:57540"/>
    </ligand>
</feature>
<evidence type="ECO:0000256" key="3">
    <source>
        <dbReference type="ARBA" id="ARBA00022808"/>
    </source>
</evidence>
<comment type="caution">
    <text evidence="12">The sequence shown here is derived from an EMBL/GenBank/DDBJ whole genome shotgun (WGS) entry which is preliminary data.</text>
</comment>
<feature type="region of interest" description="Disordered" evidence="8">
    <location>
        <begin position="562"/>
        <end position="598"/>
    </location>
</feature>
<proteinExistence type="inferred from homology"/>
<dbReference type="SUPFAM" id="SSF111326">
    <property type="entry name" value="Urocanase"/>
    <property type="match status" value="1"/>
</dbReference>
<evidence type="ECO:0000256" key="2">
    <source>
        <dbReference type="ARBA" id="ARBA00007578"/>
    </source>
</evidence>
<feature type="active site" evidence="7">
    <location>
        <position position="418"/>
    </location>
</feature>
<keyword evidence="7" id="KW-0963">Cytoplasm</keyword>
<reference evidence="12 13" key="1">
    <citation type="journal article" date="2019" name="Int. J. Syst. Evol. Microbiol.">
        <title>The Global Catalogue of Microorganisms (GCM) 10K type strain sequencing project: providing services to taxonomists for standard genome sequencing and annotation.</title>
        <authorList>
            <consortium name="The Broad Institute Genomics Platform"/>
            <consortium name="The Broad Institute Genome Sequencing Center for Infectious Disease"/>
            <person name="Wu L."/>
            <person name="Ma J."/>
        </authorList>
    </citation>
    <scope>NUCLEOTIDE SEQUENCE [LARGE SCALE GENOMIC DNA]</scope>
    <source>
        <strain evidence="12 13">NBRC 111368</strain>
    </source>
</reference>
<evidence type="ECO:0000259" key="10">
    <source>
        <dbReference type="Pfam" id="PF17391"/>
    </source>
</evidence>
<evidence type="ECO:0000256" key="8">
    <source>
        <dbReference type="SAM" id="MobiDB-lite"/>
    </source>
</evidence>
<evidence type="ECO:0000256" key="4">
    <source>
        <dbReference type="ARBA" id="ARBA00023027"/>
    </source>
</evidence>
<dbReference type="PIRSF" id="PIRSF001423">
    <property type="entry name" value="Urocanate_hydrat"/>
    <property type="match status" value="1"/>
</dbReference>
<dbReference type="Pfam" id="PF01175">
    <property type="entry name" value="Urocanase"/>
    <property type="match status" value="1"/>
</dbReference>
<dbReference type="InterPro" id="IPR035085">
    <property type="entry name" value="Urocanase_Rossmann-like"/>
</dbReference>
<comment type="subcellular location">
    <subcellularLocation>
        <location evidence="7">Cytoplasm</location>
    </subcellularLocation>
</comment>
<feature type="domain" description="Urocanase C-terminal" evidence="11">
    <location>
        <begin position="359"/>
        <end position="558"/>
    </location>
</feature>
<dbReference type="Pfam" id="PF17391">
    <property type="entry name" value="Urocanase_N"/>
    <property type="match status" value="1"/>
</dbReference>
<dbReference type="AlphaFoldDB" id="A0ABD5RXI0"/>
<dbReference type="Proteomes" id="UP001596328">
    <property type="component" value="Unassembled WGS sequence"/>
</dbReference>
<comment type="cofactor">
    <cofactor evidence="7">
        <name>NAD(+)</name>
        <dbReference type="ChEBI" id="CHEBI:57540"/>
    </cofactor>
    <text evidence="7">Binds 1 NAD(+) per subunit.</text>
</comment>
<dbReference type="EMBL" id="JBHSWU010000085">
    <property type="protein sequence ID" value="MFC6724011.1"/>
    <property type="molecule type" value="Genomic_DNA"/>
</dbReference>
<protein>
    <recommendedName>
        <fullName evidence="7">Probable urocanate hydratase</fullName>
        <shortName evidence="7">Urocanase</shortName>
        <ecNumber evidence="7">4.2.1.49</ecNumber>
    </recommendedName>
    <alternativeName>
        <fullName evidence="7">Imidazolonepropionate hydrolase</fullName>
    </alternativeName>
</protein>
<comment type="function">
    <text evidence="7">Catalyzes the conversion of urocanate to 4-imidazolone-5-propionate.</text>
</comment>
<dbReference type="Gene3D" id="3.40.50.10730">
    <property type="entry name" value="Urocanase like domains"/>
    <property type="match status" value="1"/>
</dbReference>
<dbReference type="InterPro" id="IPR036190">
    <property type="entry name" value="Urocanase_sf"/>
</dbReference>
<feature type="binding site" evidence="7">
    <location>
        <begin position="249"/>
        <end position="250"/>
    </location>
    <ligand>
        <name>NAD(+)</name>
        <dbReference type="ChEBI" id="CHEBI:57540"/>
    </ligand>
</feature>
<organism evidence="12 13">
    <name type="scientific">Halobium palmae</name>
    <dbReference type="NCBI Taxonomy" id="1776492"/>
    <lineage>
        <taxon>Archaea</taxon>
        <taxon>Methanobacteriati</taxon>
        <taxon>Methanobacteriota</taxon>
        <taxon>Stenosarchaea group</taxon>
        <taxon>Halobacteria</taxon>
        <taxon>Halobacteriales</taxon>
        <taxon>Haloferacaceae</taxon>
        <taxon>Halobium</taxon>
    </lineage>
</organism>
<evidence type="ECO:0000256" key="7">
    <source>
        <dbReference type="HAMAP-Rule" id="MF_00577"/>
    </source>
</evidence>
<comment type="pathway">
    <text evidence="1 7">Amino-acid degradation; L-histidine degradation into L-glutamate; N-formimidoyl-L-glutamate from L-histidine: step 2/3.</text>
</comment>
<dbReference type="NCBIfam" id="NF003820">
    <property type="entry name" value="PRK05414.1"/>
    <property type="match status" value="1"/>
</dbReference>
<dbReference type="InterPro" id="IPR038364">
    <property type="entry name" value="Urocanase_central_sf"/>
</dbReference>
<comment type="caution">
    <text evidence="7">Lacks conserved residue(s) required for the propagation of feature annotation.</text>
</comment>
<dbReference type="Pfam" id="PF17392">
    <property type="entry name" value="Urocanase_C"/>
    <property type="match status" value="1"/>
</dbReference>
<dbReference type="Gene3D" id="3.40.1770.10">
    <property type="entry name" value="Urocanase superfamily"/>
    <property type="match status" value="1"/>
</dbReference>
<evidence type="ECO:0000256" key="1">
    <source>
        <dbReference type="ARBA" id="ARBA00004794"/>
    </source>
</evidence>
<dbReference type="InterPro" id="IPR035401">
    <property type="entry name" value="Urocanase_C"/>
</dbReference>
<keyword evidence="3 7" id="KW-0369">Histidine metabolism</keyword>
<evidence type="ECO:0000256" key="6">
    <source>
        <dbReference type="ARBA" id="ARBA00047623"/>
    </source>
</evidence>
<feature type="binding site" evidence="7">
    <location>
        <begin position="183"/>
        <end position="185"/>
    </location>
    <ligand>
        <name>NAD(+)</name>
        <dbReference type="ChEBI" id="CHEBI:57540"/>
    </ligand>
</feature>
<evidence type="ECO:0000313" key="13">
    <source>
        <dbReference type="Proteomes" id="UP001596328"/>
    </source>
</evidence>
<comment type="catalytic activity">
    <reaction evidence="6 7">
        <text>4-imidazolone-5-propanoate = trans-urocanate + H2O</text>
        <dbReference type="Rhea" id="RHEA:13101"/>
        <dbReference type="ChEBI" id="CHEBI:15377"/>
        <dbReference type="ChEBI" id="CHEBI:17771"/>
        <dbReference type="ChEBI" id="CHEBI:77893"/>
        <dbReference type="EC" id="4.2.1.49"/>
    </reaction>
</comment>
<keyword evidence="5 7" id="KW-0456">Lyase</keyword>
<dbReference type="HAMAP" id="MF_00577">
    <property type="entry name" value="HutU"/>
    <property type="match status" value="1"/>
</dbReference>
<feature type="binding site" evidence="7">
    <location>
        <position position="208"/>
    </location>
    <ligand>
        <name>NAD(+)</name>
        <dbReference type="ChEBI" id="CHEBI:57540"/>
    </ligand>
</feature>
<dbReference type="GO" id="GO:0005737">
    <property type="term" value="C:cytoplasm"/>
    <property type="evidence" value="ECO:0007669"/>
    <property type="project" value="UniProtKB-SubCell"/>
</dbReference>
<gene>
    <name evidence="7 12" type="primary">hutU</name>
    <name evidence="12" type="ORF">ACFQE1_06410</name>
</gene>